<dbReference type="Gene3D" id="3.20.20.150">
    <property type="entry name" value="Divalent-metal-dependent TIM barrel enzymes"/>
    <property type="match status" value="1"/>
</dbReference>
<dbReference type="Proteomes" id="UP000294593">
    <property type="component" value="Unassembled WGS sequence"/>
</dbReference>
<dbReference type="NCBIfam" id="NF003818">
    <property type="entry name" value="PRK05409.1"/>
    <property type="match status" value="1"/>
</dbReference>
<organism evidence="2 3">
    <name type="scientific">Aquabacterium commune</name>
    <dbReference type="NCBI Taxonomy" id="70586"/>
    <lineage>
        <taxon>Bacteria</taxon>
        <taxon>Pseudomonadati</taxon>
        <taxon>Pseudomonadota</taxon>
        <taxon>Betaproteobacteria</taxon>
        <taxon>Burkholderiales</taxon>
        <taxon>Aquabacterium</taxon>
    </lineage>
</organism>
<accession>A0A4R6R7X0</accession>
<proteinExistence type="inferred from homology"/>
<protein>
    <recommendedName>
        <fullName evidence="1">UPF0276 protein EV672_107107</fullName>
    </recommendedName>
</protein>
<comment type="caution">
    <text evidence="2">The sequence shown here is derived from an EMBL/GenBank/DDBJ whole genome shotgun (WGS) entry which is preliminary data.</text>
</comment>
<dbReference type="SUPFAM" id="SSF51658">
    <property type="entry name" value="Xylose isomerase-like"/>
    <property type="match status" value="1"/>
</dbReference>
<dbReference type="InterPro" id="IPR007801">
    <property type="entry name" value="MbnB/TglH/ChrH"/>
</dbReference>
<evidence type="ECO:0000313" key="2">
    <source>
        <dbReference type="EMBL" id="TDP81676.1"/>
    </source>
</evidence>
<sequence length="306" mass="33329">MPTMVTSDVTADVRGLAQPSPGFGLGLRTAHYNDFLNAPQPVDWLEVISDNHMVPGGKPMHVLDAIRTAYPIALHGVALSIGSVGGPDVAYLAQLRALAGRIEPLWVSDHLCWTGVHGRHLHDLLPLPYTEEALDVVVRNIGQVQDALGRRLVLENVSSYVQFAESQLTEWDFLREVAERADCLLLVDVNNVHVSSVNHGFDALTYLRAMPAHRVQQIHLAGHTDHGDVLIDTHDQPVPDPVWALYAEACRLFAAAAPTGQVATMIERDDRIPPLAELLAELDTARRTAEGALAPPAWPLPDKVAA</sequence>
<evidence type="ECO:0000313" key="3">
    <source>
        <dbReference type="Proteomes" id="UP000294593"/>
    </source>
</evidence>
<dbReference type="AlphaFoldDB" id="A0A4R6R7X0"/>
<comment type="similarity">
    <text evidence="1">Belongs to the UPF0276 family.</text>
</comment>
<reference evidence="2 3" key="1">
    <citation type="submission" date="2019-03" db="EMBL/GenBank/DDBJ databases">
        <title>Genomic Encyclopedia of Type Strains, Phase IV (KMG-IV): sequencing the most valuable type-strain genomes for metagenomic binning, comparative biology and taxonomic classification.</title>
        <authorList>
            <person name="Goeker M."/>
        </authorList>
    </citation>
    <scope>NUCLEOTIDE SEQUENCE [LARGE SCALE GENOMIC DNA]</scope>
    <source>
        <strain evidence="2 3">DSM 11901</strain>
    </source>
</reference>
<dbReference type="InterPro" id="IPR036237">
    <property type="entry name" value="Xyl_isomerase-like_sf"/>
</dbReference>
<dbReference type="HAMAP" id="MF_00697">
    <property type="entry name" value="UPF0276"/>
    <property type="match status" value="1"/>
</dbReference>
<evidence type="ECO:0000256" key="1">
    <source>
        <dbReference type="HAMAP-Rule" id="MF_00697"/>
    </source>
</evidence>
<dbReference type="EMBL" id="SNXW01000007">
    <property type="protein sequence ID" value="TDP81676.1"/>
    <property type="molecule type" value="Genomic_DNA"/>
</dbReference>
<dbReference type="PANTHER" id="PTHR42194:SF1">
    <property type="entry name" value="UPF0276 PROTEIN HI_1600"/>
    <property type="match status" value="1"/>
</dbReference>
<dbReference type="Pfam" id="PF05114">
    <property type="entry name" value="MbnB_TglH_ChrH"/>
    <property type="match status" value="1"/>
</dbReference>
<gene>
    <name evidence="2" type="ORF">EV672_107107</name>
</gene>
<keyword evidence="3" id="KW-1185">Reference proteome</keyword>
<dbReference type="PANTHER" id="PTHR42194">
    <property type="entry name" value="UPF0276 PROTEIN HI_1600"/>
    <property type="match status" value="1"/>
</dbReference>
<name>A0A4R6R7X0_9BURK</name>